<sequence length="495" mass="54568">MMTFSLQNITHFYNTAIPVLQDVSIHIQKGEIHALLGMNGAGKSTLLKIATGEIKPVAGNIKIHNEPVSFASPRDAKKHGISFVTQEVDHGLISGLSVLENVLIDYLALQSKKLFSKSKLVALAKQYLQAVHIDLNVWEDVSNCSLHEKQLLLIARALSNNTNYLLLDEPTSSLGPKEVENFGKLLKQLTSQGIGIVLISHRLSEIRKFADSVTVLHGGTVALSGQIAKITDRQIVESMTGKQLALSTNTKAKQKTEEIFKVEGLQLHRNCSPLSLTIRKGETVVIYGFIGSGKTTLAETLFGAHHAYRAQIYDQHITIKTPRDAIKAKIALVPEERRKQGLFLTENIIEHTNLHQLGWKQKKAEIHCAETAIASFGISPNDPKATIHSLSGGNQQKVSIAKWSGFKPNLFLLDEPTKGVDIAAKQDIFQFIRNITEDGSSVVYFTGEQDEALHIADRILILVNGKFVGEYLPQELSPEQLLHLSEGSYSIESRS</sequence>
<evidence type="ECO:0000256" key="7">
    <source>
        <dbReference type="ARBA" id="ARBA00023747"/>
    </source>
</evidence>
<organism evidence="11 13">
    <name type="scientific">Bacillus clarus</name>
    <dbReference type="NCBI Taxonomy" id="2338372"/>
    <lineage>
        <taxon>Bacteria</taxon>
        <taxon>Bacillati</taxon>
        <taxon>Bacillota</taxon>
        <taxon>Bacilli</taxon>
        <taxon>Bacillales</taxon>
        <taxon>Bacillaceae</taxon>
        <taxon>Bacillus</taxon>
        <taxon>Bacillus cereus group</taxon>
    </lineage>
</organism>
<evidence type="ECO:0000256" key="2">
    <source>
        <dbReference type="ARBA" id="ARBA00009404"/>
    </source>
</evidence>
<dbReference type="SMART" id="SM00382">
    <property type="entry name" value="AAA"/>
    <property type="match status" value="2"/>
</dbReference>
<dbReference type="RefSeq" id="WP_042982034.1">
    <property type="nucleotide sequence ID" value="NZ_JMQC01000008.1"/>
</dbReference>
<dbReference type="Proteomes" id="UP000264294">
    <property type="component" value="Unassembled WGS sequence"/>
</dbReference>
<evidence type="ECO:0000256" key="6">
    <source>
        <dbReference type="ARBA" id="ARBA00022840"/>
    </source>
</evidence>
<protein>
    <recommendedName>
        <fullName evidence="4">Autoinducer 2 import ATP-binding protein LsrA</fullName>
        <ecNumber evidence="8">7.6.2.13</ecNumber>
    </recommendedName>
</protein>
<evidence type="ECO:0000256" key="8">
    <source>
        <dbReference type="ARBA" id="ARBA00023798"/>
    </source>
</evidence>
<dbReference type="CDD" id="cd03215">
    <property type="entry name" value="ABC_Carb_Monos_II"/>
    <property type="match status" value="1"/>
</dbReference>
<comment type="caution">
    <text evidence="11">The sequence shown here is derived from an EMBL/GenBank/DDBJ whole genome shotgun (WGS) entry which is preliminary data.</text>
</comment>
<dbReference type="PATRIC" id="fig|1405.8.peg.3364"/>
<keyword evidence="14" id="KW-1185">Reference proteome</keyword>
<comment type="similarity">
    <text evidence="2">Belongs to the ABC transporter superfamily. AI-2 autoinducer porter (TC 3.A.1.2.8) family.</text>
</comment>
<dbReference type="GO" id="GO:0016887">
    <property type="term" value="F:ATP hydrolysis activity"/>
    <property type="evidence" value="ECO:0007669"/>
    <property type="project" value="InterPro"/>
</dbReference>
<dbReference type="GO" id="GO:0005524">
    <property type="term" value="F:ATP binding"/>
    <property type="evidence" value="ECO:0007669"/>
    <property type="project" value="UniProtKB-KW"/>
</dbReference>
<evidence type="ECO:0000259" key="10">
    <source>
        <dbReference type="PROSITE" id="PS50893"/>
    </source>
</evidence>
<evidence type="ECO:0000256" key="4">
    <source>
        <dbReference type="ARBA" id="ARBA00019459"/>
    </source>
</evidence>
<evidence type="ECO:0000313" key="12">
    <source>
        <dbReference type="EMBL" id="RFT67986.1"/>
    </source>
</evidence>
<dbReference type="PANTHER" id="PTHR43790">
    <property type="entry name" value="CARBOHYDRATE TRANSPORT ATP-BINDING PROTEIN MG119-RELATED"/>
    <property type="match status" value="1"/>
</dbReference>
<dbReference type="Gene3D" id="3.40.50.300">
    <property type="entry name" value="P-loop containing nucleotide triphosphate hydrolases"/>
    <property type="match status" value="2"/>
</dbReference>
<dbReference type="EC" id="7.6.2.13" evidence="8"/>
<dbReference type="PROSITE" id="PS00211">
    <property type="entry name" value="ABC_TRANSPORTER_1"/>
    <property type="match status" value="1"/>
</dbReference>
<comment type="subunit">
    <text evidence="3">The complex is composed of two ATP-binding proteins (LsrA), two transmembrane proteins (LsrC and LsrD) and a solute-binding protein (LsrB).</text>
</comment>
<feature type="domain" description="ABC transporter" evidence="10">
    <location>
        <begin position="4"/>
        <end position="243"/>
    </location>
</feature>
<accession>A0A090YTW6</accession>
<dbReference type="PANTHER" id="PTHR43790:SF2">
    <property type="entry name" value="AUTOINDUCER 2 IMPORT ATP-BINDING PROTEIN LSRA"/>
    <property type="match status" value="1"/>
</dbReference>
<dbReference type="InterPro" id="IPR003439">
    <property type="entry name" value="ABC_transporter-like_ATP-bd"/>
</dbReference>
<gene>
    <name evidence="12" type="ORF">D0U04_05900</name>
    <name evidence="11" type="ORF">DJ93_3280</name>
</gene>
<dbReference type="SUPFAM" id="SSF52540">
    <property type="entry name" value="P-loop containing nucleoside triphosphate hydrolases"/>
    <property type="match status" value="2"/>
</dbReference>
<evidence type="ECO:0000313" key="11">
    <source>
        <dbReference type="EMBL" id="KFN01870.1"/>
    </source>
</evidence>
<dbReference type="EMBL" id="QVOD01000004">
    <property type="protein sequence ID" value="RFT67986.1"/>
    <property type="molecule type" value="Genomic_DNA"/>
</dbReference>
<comment type="catalytic activity">
    <reaction evidence="9">
        <text>ATP + H2O + (2R,4S)-2-methyl-2,3,3,4-tetrahydroxytetrahydrofuran-[AI-2-binding protein]Side 1 = ADP + phosphate + (2R,4S)-2-methyl-2,3,3,4-tetrahydroxytetrahydrofuranSide 2 + [AI-2-binding protein]Side 1.</text>
        <dbReference type="EC" id="7.6.2.13"/>
    </reaction>
</comment>
<dbReference type="InterPro" id="IPR017871">
    <property type="entry name" value="ABC_transporter-like_CS"/>
</dbReference>
<name>A0A090YTW6_9BACI</name>
<evidence type="ECO:0000313" key="13">
    <source>
        <dbReference type="Proteomes" id="UP000029389"/>
    </source>
</evidence>
<keyword evidence="5" id="KW-0547">Nucleotide-binding</keyword>
<evidence type="ECO:0000256" key="1">
    <source>
        <dbReference type="ARBA" id="ARBA00004417"/>
    </source>
</evidence>
<reference evidence="12 14" key="2">
    <citation type="submission" date="2018-08" db="EMBL/GenBank/DDBJ databases">
        <title>Bacillus clarus sp. nov. strain PS00077A.</title>
        <authorList>
            <person name="Mendez Acevedo M."/>
            <person name="Carroll L."/>
            <person name="Mukherjee M."/>
            <person name="Wiedmann M."/>
            <person name="Kovac J."/>
        </authorList>
    </citation>
    <scope>NUCLEOTIDE SEQUENCE [LARGE SCALE GENOMIC DNA]</scope>
    <source>
        <strain evidence="12 14">PS00077A</strain>
    </source>
</reference>
<feature type="domain" description="ABC transporter" evidence="10">
    <location>
        <begin position="254"/>
        <end position="489"/>
    </location>
</feature>
<comment type="subcellular location">
    <subcellularLocation>
        <location evidence="1">Cell inner membrane</location>
        <topology evidence="1">Peripheral membrane protein</topology>
    </subcellularLocation>
</comment>
<dbReference type="GO" id="GO:0005886">
    <property type="term" value="C:plasma membrane"/>
    <property type="evidence" value="ECO:0007669"/>
    <property type="project" value="UniProtKB-SubCell"/>
</dbReference>
<dbReference type="InterPro" id="IPR050107">
    <property type="entry name" value="ABC_carbohydrate_import_ATPase"/>
</dbReference>
<evidence type="ECO:0000256" key="9">
    <source>
        <dbReference type="ARBA" id="ARBA00034076"/>
    </source>
</evidence>
<dbReference type="InterPro" id="IPR027417">
    <property type="entry name" value="P-loop_NTPase"/>
</dbReference>
<evidence type="ECO:0000313" key="14">
    <source>
        <dbReference type="Proteomes" id="UP000264294"/>
    </source>
</evidence>
<dbReference type="InterPro" id="IPR003593">
    <property type="entry name" value="AAA+_ATPase"/>
</dbReference>
<keyword evidence="6 12" id="KW-0067">ATP-binding</keyword>
<proteinExistence type="inferred from homology"/>
<dbReference type="EMBL" id="JMQC01000008">
    <property type="protein sequence ID" value="KFN01870.1"/>
    <property type="molecule type" value="Genomic_DNA"/>
</dbReference>
<dbReference type="Proteomes" id="UP000029389">
    <property type="component" value="Unassembled WGS sequence"/>
</dbReference>
<dbReference type="Pfam" id="PF00005">
    <property type="entry name" value="ABC_tran"/>
    <property type="match status" value="2"/>
</dbReference>
<reference evidence="11 13" key="1">
    <citation type="submission" date="2014-04" db="EMBL/GenBank/DDBJ databases">
        <authorList>
            <person name="Bishop-Lilly K.A."/>
            <person name="Broomall S.M."/>
            <person name="Chain P.S."/>
            <person name="Chertkov O."/>
            <person name="Coyne S.R."/>
            <person name="Daligault H.E."/>
            <person name="Davenport K.W."/>
            <person name="Erkkila T."/>
            <person name="Frey K.G."/>
            <person name="Gibbons H.S."/>
            <person name="Gu W."/>
            <person name="Jaissle J."/>
            <person name="Johnson S.L."/>
            <person name="Koroleva G.I."/>
            <person name="Ladner J.T."/>
            <person name="Lo C.-C."/>
            <person name="Minogue T.D."/>
            <person name="Munk C."/>
            <person name="Palacios G.F."/>
            <person name="Redden C.L."/>
            <person name="Rosenzweig C.N."/>
            <person name="Scholz M.B."/>
            <person name="Teshima H."/>
            <person name="Xu Y."/>
        </authorList>
    </citation>
    <scope>NUCLEOTIDE SEQUENCE [LARGE SCALE GENOMIC DNA]</scope>
    <source>
        <strain evidence="11 13">BHP</strain>
    </source>
</reference>
<dbReference type="PROSITE" id="PS50893">
    <property type="entry name" value="ABC_TRANSPORTER_2"/>
    <property type="match status" value="2"/>
</dbReference>
<evidence type="ECO:0000256" key="5">
    <source>
        <dbReference type="ARBA" id="ARBA00022741"/>
    </source>
</evidence>
<comment type="function">
    <text evidence="7">Part of the ABC transporter complex LsrABCD involved in autoinducer 2 (AI-2) import. Responsible for energy coupling to the transport system.</text>
</comment>
<dbReference type="CDD" id="cd03216">
    <property type="entry name" value="ABC_Carb_Monos_I"/>
    <property type="match status" value="1"/>
</dbReference>
<dbReference type="AlphaFoldDB" id="A0A090YTW6"/>
<evidence type="ECO:0000256" key="3">
    <source>
        <dbReference type="ARBA" id="ARBA00011262"/>
    </source>
</evidence>